<accession>A0ABY4FUG3</accession>
<feature type="transmembrane region" description="Helical" evidence="1">
    <location>
        <begin position="12"/>
        <end position="34"/>
    </location>
</feature>
<keyword evidence="3" id="KW-1185">Reference proteome</keyword>
<dbReference type="InterPro" id="IPR043777">
    <property type="entry name" value="DUF5719"/>
</dbReference>
<evidence type="ECO:0000256" key="1">
    <source>
        <dbReference type="SAM" id="Phobius"/>
    </source>
</evidence>
<dbReference type="Proteomes" id="UP000831775">
    <property type="component" value="Chromosome"/>
</dbReference>
<dbReference type="RefSeq" id="WP_244685221.1">
    <property type="nucleotide sequence ID" value="NZ_CP095043.1"/>
</dbReference>
<organism evidence="2 3">
    <name type="scientific">Leucobacter rhizosphaerae</name>
    <dbReference type="NCBI Taxonomy" id="2932245"/>
    <lineage>
        <taxon>Bacteria</taxon>
        <taxon>Bacillati</taxon>
        <taxon>Actinomycetota</taxon>
        <taxon>Actinomycetes</taxon>
        <taxon>Micrococcales</taxon>
        <taxon>Microbacteriaceae</taxon>
        <taxon>Leucobacter</taxon>
    </lineage>
</organism>
<evidence type="ECO:0000313" key="3">
    <source>
        <dbReference type="Proteomes" id="UP000831775"/>
    </source>
</evidence>
<name>A0ABY4FUG3_9MICO</name>
<dbReference type="EMBL" id="CP095043">
    <property type="protein sequence ID" value="UOQ59944.1"/>
    <property type="molecule type" value="Genomic_DNA"/>
</dbReference>
<evidence type="ECO:0000313" key="2">
    <source>
        <dbReference type="EMBL" id="UOQ59944.1"/>
    </source>
</evidence>
<dbReference type="Pfam" id="PF18986">
    <property type="entry name" value="DUF5719"/>
    <property type="match status" value="1"/>
</dbReference>
<keyword evidence="1" id="KW-1133">Transmembrane helix</keyword>
<proteinExistence type="predicted"/>
<protein>
    <submittedName>
        <fullName evidence="2">DUF5719 family protein</fullName>
    </submittedName>
</protein>
<keyword evidence="1" id="KW-0812">Transmembrane</keyword>
<reference evidence="2 3" key="1">
    <citation type="submission" date="2022-04" db="EMBL/GenBank/DDBJ databases">
        <title>Leucobacter sp. isolated from rhizosphere of onion.</title>
        <authorList>
            <person name="Won M."/>
            <person name="Lee C.-M."/>
            <person name="Woen H.-Y."/>
            <person name="Kwon S.-W."/>
        </authorList>
    </citation>
    <scope>NUCLEOTIDE SEQUENCE [LARGE SCALE GENOMIC DNA]</scope>
    <source>
        <strain evidence="2 3">H25R-14</strain>
    </source>
</reference>
<sequence length="464" mass="46527">MNEQSRILRGGLRAVVGLLVVGVSATAVVLLGSLPLPTVEREPLALTVDTTQNTDRTLVCAGSFAELGADPNRPEAAIPTTAPAVTVAGVAAATAELARAEGGAGLPTVLTAPADEPLAAAQIQAVTTETLRGVTASACTEPLNEQWLLGGASSLGTSTTLSLGNPGVVPATVQISVFDENGAVDAVQTAGVLVSPGTEQTVSLNGYAPDRERLAVRVVSTGAPVSASLGVGQLSGIEPYAVDTVTRQGEPSTTLVVPGVTNVSDHEHGAGDVGEADLFSVLVRVLAPGGEVGTATVRAVGDDGAETDLGEIQLSSSGIGELGVEHWPDDANAVIIDADVPVVGGVLGSAHEGEQRDYTWFVPAPVLAADEPVAVPVVTGGRLIVVNPGDEPADVTIAGATGSPREWRVPAGSAVATTNAPADAVLTSSAPVAAGVRYVKDGDIAAYPVQAQDARDGALTVYTR</sequence>
<keyword evidence="1" id="KW-0472">Membrane</keyword>
<gene>
    <name evidence="2" type="ORF">MUN76_12965</name>
</gene>